<comment type="caution">
    <text evidence="1">The sequence shown here is derived from an EMBL/GenBank/DDBJ whole genome shotgun (WGS) entry which is preliminary data.</text>
</comment>
<dbReference type="Proteomes" id="UP001595767">
    <property type="component" value="Unassembled WGS sequence"/>
</dbReference>
<dbReference type="RefSeq" id="WP_378544940.1">
    <property type="nucleotide sequence ID" value="NZ_JBHSBA010000003.1"/>
</dbReference>
<reference evidence="2" key="1">
    <citation type="journal article" date="2019" name="Int. J. Syst. Evol. Microbiol.">
        <title>The Global Catalogue of Microorganisms (GCM) 10K type strain sequencing project: providing services to taxonomists for standard genome sequencing and annotation.</title>
        <authorList>
            <consortium name="The Broad Institute Genomics Platform"/>
            <consortium name="The Broad Institute Genome Sequencing Center for Infectious Disease"/>
            <person name="Wu L."/>
            <person name="Ma J."/>
        </authorList>
    </citation>
    <scope>NUCLEOTIDE SEQUENCE [LARGE SCALE GENOMIC DNA]</scope>
    <source>
        <strain evidence="2">CGMCC 4.7204</strain>
    </source>
</reference>
<proteinExistence type="predicted"/>
<sequence>MAEEPQRDEPMVTSTAAFLDEVPIPVEAHLTESILVFLRATVAEFGGDDPGAVPAYALAPMLIALGRLEVDLADARARIAELERAIGRRDGHG</sequence>
<keyword evidence="2" id="KW-1185">Reference proteome</keyword>
<protein>
    <submittedName>
        <fullName evidence="1">Uncharacterized protein</fullName>
    </submittedName>
</protein>
<evidence type="ECO:0000313" key="2">
    <source>
        <dbReference type="Proteomes" id="UP001595767"/>
    </source>
</evidence>
<accession>A0ABV8KZF5</accession>
<dbReference type="EMBL" id="JBHSBA010000003">
    <property type="protein sequence ID" value="MFC4123856.1"/>
    <property type="molecule type" value="Genomic_DNA"/>
</dbReference>
<evidence type="ECO:0000313" key="1">
    <source>
        <dbReference type="EMBL" id="MFC4123856.1"/>
    </source>
</evidence>
<gene>
    <name evidence="1" type="ORF">ACFOW8_02800</name>
</gene>
<organism evidence="1 2">
    <name type="scientific">Nocardia rhizosphaerae</name>
    <dbReference type="NCBI Taxonomy" id="1691571"/>
    <lineage>
        <taxon>Bacteria</taxon>
        <taxon>Bacillati</taxon>
        <taxon>Actinomycetota</taxon>
        <taxon>Actinomycetes</taxon>
        <taxon>Mycobacteriales</taxon>
        <taxon>Nocardiaceae</taxon>
        <taxon>Nocardia</taxon>
    </lineage>
</organism>
<name>A0ABV8KZF5_9NOCA</name>